<dbReference type="InterPro" id="IPR036259">
    <property type="entry name" value="MFS_trans_sf"/>
</dbReference>
<dbReference type="InterPro" id="IPR051617">
    <property type="entry name" value="UNC-93-like_regulator"/>
</dbReference>
<keyword evidence="7" id="KW-1185">Reference proteome</keyword>
<evidence type="ECO:0000313" key="6">
    <source>
        <dbReference type="EMBL" id="RKU47946.1"/>
    </source>
</evidence>
<feature type="transmembrane region" description="Helical" evidence="5">
    <location>
        <begin position="144"/>
        <end position="165"/>
    </location>
</feature>
<dbReference type="GO" id="GO:0016020">
    <property type="term" value="C:membrane"/>
    <property type="evidence" value="ECO:0007669"/>
    <property type="project" value="UniProtKB-SubCell"/>
</dbReference>
<keyword evidence="2 5" id="KW-0812">Transmembrane</keyword>
<reference evidence="6 7" key="1">
    <citation type="submission" date="2018-08" db="EMBL/GenBank/DDBJ databases">
        <title>Draft genome of the lignicolous fungus Coniochaeta pulveracea.</title>
        <authorList>
            <person name="Borstlap C.J."/>
            <person name="De Witt R.N."/>
            <person name="Botha A."/>
            <person name="Volschenk H."/>
        </authorList>
    </citation>
    <scope>NUCLEOTIDE SEQUENCE [LARGE SCALE GENOMIC DNA]</scope>
    <source>
        <strain evidence="6 7">CAB683</strain>
    </source>
</reference>
<dbReference type="GO" id="GO:0022857">
    <property type="term" value="F:transmembrane transporter activity"/>
    <property type="evidence" value="ECO:0007669"/>
    <property type="project" value="InterPro"/>
</dbReference>
<name>A0A420YJK1_9PEZI</name>
<evidence type="ECO:0000256" key="5">
    <source>
        <dbReference type="SAM" id="Phobius"/>
    </source>
</evidence>
<feature type="transmembrane region" description="Helical" evidence="5">
    <location>
        <begin position="177"/>
        <end position="197"/>
    </location>
</feature>
<sequence>MSFTIPGVAVPACLNSVLAQMIICGTIALLGPGLWNANNSLGAGGALLPYLVNGGNSLVFGLMGLFCILSPIFVNKIGVKNTLIAGTLGWSVYSAALYQNNRFGTEWFVMLGAAVCGVSAGLYWAAEGAVILSYPEHAKRGRYLGLWLGFKNSGQLIGGAINLGLNVKSKKAGKVSWVTLLIFVILQACAVPFAFLLSPPEKTKRSDGTKIVVEAKTSTKEQFRQLWKTATTRQIGLLLPIFFASWFYWGYLSTYLTLYFSVRARALASFLSAITGTTACIFFGIFLDSKKFTVQTRIRAGFLLSCGLFTLLWIWVMIVQHDYQNHPPKGLDWTSPGFGRGFGMYIMMQTIGNMVQNYLYFLIGTIGDGTSELSRGTGLLRGVESWGQCASFGISSSKFSPFYTTVINVVFWTLSLIPAAITIWEVQDRKHVAEESDATKIEFSDVERDHVQTLEKQEQPALSS</sequence>
<dbReference type="Proteomes" id="UP000275385">
    <property type="component" value="Unassembled WGS sequence"/>
</dbReference>
<dbReference type="OrthoDB" id="196103at2759"/>
<dbReference type="PANTHER" id="PTHR23294">
    <property type="entry name" value="ET TRANSLATION PRODUCT-RELATED"/>
    <property type="match status" value="1"/>
</dbReference>
<feature type="transmembrane region" description="Helical" evidence="5">
    <location>
        <begin position="107"/>
        <end position="132"/>
    </location>
</feature>
<dbReference type="InterPro" id="IPR011701">
    <property type="entry name" value="MFS"/>
</dbReference>
<dbReference type="Gene3D" id="1.20.1250.20">
    <property type="entry name" value="MFS general substrate transporter like domains"/>
    <property type="match status" value="1"/>
</dbReference>
<gene>
    <name evidence="6" type="ORF">DL546_001197</name>
</gene>
<dbReference type="SUPFAM" id="SSF103473">
    <property type="entry name" value="MFS general substrate transporter"/>
    <property type="match status" value="1"/>
</dbReference>
<proteinExistence type="predicted"/>
<evidence type="ECO:0000313" key="7">
    <source>
        <dbReference type="Proteomes" id="UP000275385"/>
    </source>
</evidence>
<feature type="transmembrane region" description="Helical" evidence="5">
    <location>
        <begin position="402"/>
        <end position="424"/>
    </location>
</feature>
<evidence type="ECO:0000256" key="2">
    <source>
        <dbReference type="ARBA" id="ARBA00022692"/>
    </source>
</evidence>
<dbReference type="EMBL" id="QVQW01000006">
    <property type="protein sequence ID" value="RKU47946.1"/>
    <property type="molecule type" value="Genomic_DNA"/>
</dbReference>
<feature type="transmembrane region" description="Helical" evidence="5">
    <location>
        <begin position="12"/>
        <end position="35"/>
    </location>
</feature>
<feature type="transmembrane region" description="Helical" evidence="5">
    <location>
        <begin position="266"/>
        <end position="287"/>
    </location>
</feature>
<keyword evidence="3 5" id="KW-1133">Transmembrane helix</keyword>
<dbReference type="AlphaFoldDB" id="A0A420YJK1"/>
<feature type="transmembrane region" description="Helical" evidence="5">
    <location>
        <begin position="81"/>
        <end position="101"/>
    </location>
</feature>
<dbReference type="PANTHER" id="PTHR23294:SF19">
    <property type="entry name" value="DUF895 DOMAIN MEMBRANE PROTEIN-RELATED"/>
    <property type="match status" value="1"/>
</dbReference>
<feature type="transmembrane region" description="Helical" evidence="5">
    <location>
        <begin position="299"/>
        <end position="318"/>
    </location>
</feature>
<comment type="subcellular location">
    <subcellularLocation>
        <location evidence="1">Membrane</location>
        <topology evidence="1">Multi-pass membrane protein</topology>
    </subcellularLocation>
</comment>
<dbReference type="Pfam" id="PF07690">
    <property type="entry name" value="MFS_1"/>
    <property type="match status" value="1"/>
</dbReference>
<evidence type="ECO:0008006" key="8">
    <source>
        <dbReference type="Google" id="ProtNLM"/>
    </source>
</evidence>
<evidence type="ECO:0000256" key="3">
    <source>
        <dbReference type="ARBA" id="ARBA00022989"/>
    </source>
</evidence>
<comment type="caution">
    <text evidence="6">The sequence shown here is derived from an EMBL/GenBank/DDBJ whole genome shotgun (WGS) entry which is preliminary data.</text>
</comment>
<organism evidence="6 7">
    <name type="scientific">Coniochaeta pulveracea</name>
    <dbReference type="NCBI Taxonomy" id="177199"/>
    <lineage>
        <taxon>Eukaryota</taxon>
        <taxon>Fungi</taxon>
        <taxon>Dikarya</taxon>
        <taxon>Ascomycota</taxon>
        <taxon>Pezizomycotina</taxon>
        <taxon>Sordariomycetes</taxon>
        <taxon>Sordariomycetidae</taxon>
        <taxon>Coniochaetales</taxon>
        <taxon>Coniochaetaceae</taxon>
        <taxon>Coniochaeta</taxon>
    </lineage>
</organism>
<evidence type="ECO:0000256" key="1">
    <source>
        <dbReference type="ARBA" id="ARBA00004141"/>
    </source>
</evidence>
<protein>
    <recommendedName>
        <fullName evidence="8">DUF895 domain membrane protein</fullName>
    </recommendedName>
</protein>
<keyword evidence="4 5" id="KW-0472">Membrane</keyword>
<feature type="transmembrane region" description="Helical" evidence="5">
    <location>
        <begin position="237"/>
        <end position="260"/>
    </location>
</feature>
<evidence type="ECO:0000256" key="4">
    <source>
        <dbReference type="ARBA" id="ARBA00023136"/>
    </source>
</evidence>
<accession>A0A420YJK1</accession>
<feature type="transmembrane region" description="Helical" evidence="5">
    <location>
        <begin position="55"/>
        <end position="74"/>
    </location>
</feature>